<feature type="region of interest" description="Disordered" evidence="1">
    <location>
        <begin position="85"/>
        <end position="148"/>
    </location>
</feature>
<reference evidence="2" key="1">
    <citation type="submission" date="2020-10" db="EMBL/GenBank/DDBJ databases">
        <authorList>
            <person name="Castelo-Branco R."/>
            <person name="Eusebio N."/>
            <person name="Adriana R."/>
            <person name="Vieira A."/>
            <person name="Brugerolle De Fraissinette N."/>
            <person name="Rezende De Castro R."/>
            <person name="Schneider M.P."/>
            <person name="Vasconcelos V."/>
            <person name="Leao P.N."/>
        </authorList>
    </citation>
    <scope>NUCLEOTIDE SEQUENCE</scope>
    <source>
        <strain evidence="2">LEGE 07157</strain>
    </source>
</reference>
<protein>
    <submittedName>
        <fullName evidence="2">Uncharacterized protein</fullName>
    </submittedName>
</protein>
<keyword evidence="3" id="KW-1185">Reference proteome</keyword>
<evidence type="ECO:0000313" key="3">
    <source>
        <dbReference type="Proteomes" id="UP000654482"/>
    </source>
</evidence>
<dbReference type="Proteomes" id="UP000654482">
    <property type="component" value="Unassembled WGS sequence"/>
</dbReference>
<accession>A0A8J7DZ99</accession>
<organism evidence="2 3">
    <name type="scientific">Lusitaniella coriacea LEGE 07157</name>
    <dbReference type="NCBI Taxonomy" id="945747"/>
    <lineage>
        <taxon>Bacteria</taxon>
        <taxon>Bacillati</taxon>
        <taxon>Cyanobacteriota</taxon>
        <taxon>Cyanophyceae</taxon>
        <taxon>Spirulinales</taxon>
        <taxon>Lusitaniellaceae</taxon>
        <taxon>Lusitaniella</taxon>
    </lineage>
</organism>
<gene>
    <name evidence="2" type="ORF">IQ249_20915</name>
</gene>
<proteinExistence type="predicted"/>
<dbReference type="AlphaFoldDB" id="A0A8J7DZ99"/>
<evidence type="ECO:0000256" key="1">
    <source>
        <dbReference type="SAM" id="MobiDB-lite"/>
    </source>
</evidence>
<evidence type="ECO:0000313" key="2">
    <source>
        <dbReference type="EMBL" id="MBE9118357.1"/>
    </source>
</evidence>
<name>A0A8J7DZ99_9CYAN</name>
<feature type="compositionally biased region" description="Pro residues" evidence="1">
    <location>
        <begin position="118"/>
        <end position="137"/>
    </location>
</feature>
<feature type="compositionally biased region" description="Low complexity" evidence="1">
    <location>
        <begin position="98"/>
        <end position="117"/>
    </location>
</feature>
<dbReference type="EMBL" id="JADEWZ010000044">
    <property type="protein sequence ID" value="MBE9118357.1"/>
    <property type="molecule type" value="Genomic_DNA"/>
</dbReference>
<feature type="region of interest" description="Disordered" evidence="1">
    <location>
        <begin position="165"/>
        <end position="191"/>
    </location>
</feature>
<sequence>MFTQFRTHYPQGCLVSELVTVERDRFVVRALAQIEGVTLATSLGEGDTVEAAEDRAKNRLFEFLGLVAPQKIPEQKIPVRSEKISSLPNNIPVPPSEVPSSPVSPSTTIERDSSPISPDVPIPPSQPEPIAPSPPLPKAEVTPSKLPEIVEPEPTIAVEVTEGVTESARSKDNVVEPIEQSPPQTASVPNFPDQRVSVEMIQRSNQLIKRLGWTEDQGRTYLLETYGKRSRLHLSDDELVEFLHYLEELEGQLTPQ</sequence>
<dbReference type="RefSeq" id="WP_194031442.1">
    <property type="nucleotide sequence ID" value="NZ_JADEWZ010000044.1"/>
</dbReference>
<comment type="caution">
    <text evidence="2">The sequence shown here is derived from an EMBL/GenBank/DDBJ whole genome shotgun (WGS) entry which is preliminary data.</text>
</comment>